<reference evidence="2 3" key="1">
    <citation type="submission" date="2015-09" db="EMBL/GenBank/DDBJ databases">
        <title>Atta colombica WGS genome.</title>
        <authorList>
            <person name="Nygaard S."/>
            <person name="Hu H."/>
            <person name="Boomsma J."/>
            <person name="Zhang G."/>
        </authorList>
    </citation>
    <scope>NUCLEOTIDE SEQUENCE [LARGE SCALE GENOMIC DNA]</scope>
    <source>
        <strain evidence="2">Treedump-2</strain>
        <tissue evidence="2">Whole body</tissue>
    </source>
</reference>
<evidence type="ECO:0000256" key="1">
    <source>
        <dbReference type="SAM" id="Coils"/>
    </source>
</evidence>
<evidence type="ECO:0000313" key="2">
    <source>
        <dbReference type="EMBL" id="KYM77894.1"/>
    </source>
</evidence>
<dbReference type="Proteomes" id="UP000078540">
    <property type="component" value="Unassembled WGS sequence"/>
</dbReference>
<feature type="coiled-coil region" evidence="1">
    <location>
        <begin position="4"/>
        <end position="31"/>
    </location>
</feature>
<accession>A0A195B116</accession>
<sequence>MKQMEEAEVRVRRLTEKDRELEIKFKQLEREIRKEQGGKRGKYSTYRGRVSY</sequence>
<dbReference type="EMBL" id="KQ976691">
    <property type="protein sequence ID" value="KYM77894.1"/>
    <property type="molecule type" value="Genomic_DNA"/>
</dbReference>
<keyword evidence="1" id="KW-0175">Coiled coil</keyword>
<name>A0A195B116_9HYME</name>
<keyword evidence="3" id="KW-1185">Reference proteome</keyword>
<evidence type="ECO:0000313" key="3">
    <source>
        <dbReference type="Proteomes" id="UP000078540"/>
    </source>
</evidence>
<gene>
    <name evidence="2" type="ORF">ALC53_11582</name>
</gene>
<proteinExistence type="predicted"/>
<protein>
    <submittedName>
        <fullName evidence="2">Uncharacterized protein</fullName>
    </submittedName>
</protein>
<dbReference type="AlphaFoldDB" id="A0A195B116"/>
<organism evidence="2 3">
    <name type="scientific">Atta colombica</name>
    <dbReference type="NCBI Taxonomy" id="520822"/>
    <lineage>
        <taxon>Eukaryota</taxon>
        <taxon>Metazoa</taxon>
        <taxon>Ecdysozoa</taxon>
        <taxon>Arthropoda</taxon>
        <taxon>Hexapoda</taxon>
        <taxon>Insecta</taxon>
        <taxon>Pterygota</taxon>
        <taxon>Neoptera</taxon>
        <taxon>Endopterygota</taxon>
        <taxon>Hymenoptera</taxon>
        <taxon>Apocrita</taxon>
        <taxon>Aculeata</taxon>
        <taxon>Formicoidea</taxon>
        <taxon>Formicidae</taxon>
        <taxon>Myrmicinae</taxon>
        <taxon>Atta</taxon>
    </lineage>
</organism>